<dbReference type="GO" id="GO:0072354">
    <property type="term" value="F:histone H3T3 kinase activity"/>
    <property type="evidence" value="ECO:0007669"/>
    <property type="project" value="TreeGrafter"/>
</dbReference>
<keyword evidence="9" id="KW-0694">RNA-binding</keyword>
<dbReference type="Gene3D" id="3.30.200.20">
    <property type="entry name" value="Phosphorylase Kinase, domain 1"/>
    <property type="match status" value="1"/>
</dbReference>
<evidence type="ECO:0000313" key="13">
    <source>
        <dbReference type="Proteomes" id="UP001485043"/>
    </source>
</evidence>
<keyword evidence="13" id="KW-1185">Reference proteome</keyword>
<keyword evidence="4" id="KW-0547">Nucleotide-binding</keyword>
<feature type="domain" description="RRM" evidence="11">
    <location>
        <begin position="672"/>
        <end position="758"/>
    </location>
</feature>
<name>A0AAW1SKL5_9CHLO</name>
<evidence type="ECO:0000256" key="2">
    <source>
        <dbReference type="ARBA" id="ARBA00022527"/>
    </source>
</evidence>
<dbReference type="Gene3D" id="3.30.70.330">
    <property type="match status" value="2"/>
</dbReference>
<dbReference type="PROSITE" id="PS50102">
    <property type="entry name" value="RRM"/>
    <property type="match status" value="2"/>
</dbReference>
<evidence type="ECO:0000256" key="3">
    <source>
        <dbReference type="ARBA" id="ARBA00022679"/>
    </source>
</evidence>
<evidence type="ECO:0000256" key="8">
    <source>
        <dbReference type="ARBA" id="ARBA00048679"/>
    </source>
</evidence>
<comment type="catalytic activity">
    <reaction evidence="7">
        <text>L-threonyl-[protein] + ATP = O-phospho-L-threonyl-[protein] + ADP + H(+)</text>
        <dbReference type="Rhea" id="RHEA:46608"/>
        <dbReference type="Rhea" id="RHEA-COMP:11060"/>
        <dbReference type="Rhea" id="RHEA-COMP:11605"/>
        <dbReference type="ChEBI" id="CHEBI:15378"/>
        <dbReference type="ChEBI" id="CHEBI:30013"/>
        <dbReference type="ChEBI" id="CHEBI:30616"/>
        <dbReference type="ChEBI" id="CHEBI:61977"/>
        <dbReference type="ChEBI" id="CHEBI:456216"/>
        <dbReference type="EC" id="2.7.11.1"/>
    </reaction>
</comment>
<feature type="region of interest" description="Disordered" evidence="10">
    <location>
        <begin position="472"/>
        <end position="533"/>
    </location>
</feature>
<feature type="region of interest" description="Disordered" evidence="10">
    <location>
        <begin position="794"/>
        <end position="869"/>
    </location>
</feature>
<evidence type="ECO:0000256" key="1">
    <source>
        <dbReference type="ARBA" id="ARBA00012513"/>
    </source>
</evidence>
<evidence type="ECO:0000256" key="6">
    <source>
        <dbReference type="ARBA" id="ARBA00022840"/>
    </source>
</evidence>
<dbReference type="SUPFAM" id="SSF54928">
    <property type="entry name" value="RNA-binding domain, RBD"/>
    <property type="match status" value="2"/>
</dbReference>
<keyword evidence="5" id="KW-0418">Kinase</keyword>
<comment type="catalytic activity">
    <reaction evidence="8">
        <text>L-seryl-[protein] + ATP = O-phospho-L-seryl-[protein] + ADP + H(+)</text>
        <dbReference type="Rhea" id="RHEA:17989"/>
        <dbReference type="Rhea" id="RHEA-COMP:9863"/>
        <dbReference type="Rhea" id="RHEA-COMP:11604"/>
        <dbReference type="ChEBI" id="CHEBI:15378"/>
        <dbReference type="ChEBI" id="CHEBI:29999"/>
        <dbReference type="ChEBI" id="CHEBI:30616"/>
        <dbReference type="ChEBI" id="CHEBI:83421"/>
        <dbReference type="ChEBI" id="CHEBI:456216"/>
        <dbReference type="EC" id="2.7.11.1"/>
    </reaction>
</comment>
<reference evidence="12 13" key="1">
    <citation type="journal article" date="2024" name="Nat. Commun.">
        <title>Phylogenomics reveals the evolutionary origins of lichenization in chlorophyte algae.</title>
        <authorList>
            <person name="Puginier C."/>
            <person name="Libourel C."/>
            <person name="Otte J."/>
            <person name="Skaloud P."/>
            <person name="Haon M."/>
            <person name="Grisel S."/>
            <person name="Petersen M."/>
            <person name="Berrin J.G."/>
            <person name="Delaux P.M."/>
            <person name="Dal Grande F."/>
            <person name="Keller J."/>
        </authorList>
    </citation>
    <scope>NUCLEOTIDE SEQUENCE [LARGE SCALE GENOMIC DNA]</scope>
    <source>
        <strain evidence="12 13">SAG 2523</strain>
    </source>
</reference>
<dbReference type="InterPro" id="IPR011009">
    <property type="entry name" value="Kinase-like_dom_sf"/>
</dbReference>
<dbReference type="AlphaFoldDB" id="A0AAW1SKL5"/>
<feature type="region of interest" description="Disordered" evidence="10">
    <location>
        <begin position="1"/>
        <end position="77"/>
    </location>
</feature>
<keyword evidence="2" id="KW-0723">Serine/threonine-protein kinase</keyword>
<dbReference type="PANTHER" id="PTHR24419">
    <property type="entry name" value="INTERLEUKIN-1 RECEPTOR-ASSOCIATED KINASE"/>
    <property type="match status" value="1"/>
</dbReference>
<dbReference type="Gene3D" id="1.10.510.10">
    <property type="entry name" value="Transferase(Phosphotransferase) domain 1"/>
    <property type="match status" value="1"/>
</dbReference>
<evidence type="ECO:0000256" key="5">
    <source>
        <dbReference type="ARBA" id="ARBA00022777"/>
    </source>
</evidence>
<dbReference type="GO" id="GO:0005737">
    <property type="term" value="C:cytoplasm"/>
    <property type="evidence" value="ECO:0007669"/>
    <property type="project" value="TreeGrafter"/>
</dbReference>
<proteinExistence type="predicted"/>
<sequence length="869" mass="94087">MSEITFARRQRRPKVHKEPSGQPIKAIAATAAQDPLLRSLEDGTGTAAPPEAQPLAGRKPLGQYNRRVAPSQKEKDAAKRNHYIAELKAHFEDVDSYELIEESPQPLRQQQGKLLQLCGQAGESGRLPSMGCLLGRHLNLKGAKKLGEGTYGEAFKAGGIVIKIVPIEGACLVNGFAQTQAFQILAEASISLALSGLRPPGGVMSSKAALNATLGFAETFGCGLCHGPYAPELISAWGRWDDLHGSENDPVGSLPSEQMYAAFLVADGGVDLESFEIRSMEEARSILLQTVIALAVAEEALGFEHRDLHWGNLLIRRATTATRPARLRGVDVICQTKGVEVTLIDFTLSRLDAAPDKIAFSDLSTDPELFQGPKGDPQAETYRRMQAATKGKWQDFTPATNCHWVHYLAEILLTLKMPVKASAKDKRSLRSFRKRALDSSSCQQLLWDSEFAGLWTTTSEVHEFAASARTNAALEPPVNAAAKPSKPKKRKQQATKTGPHDGKPQPVAAELSQGPAKKAKSVESRPAAHAEPAAANLQAEIDIEHPTAAAAANEAERLLRTVFVGNLPATIRPKTLKRIFSIYGHVESVRLRSQSLAEDSKLPTRVAVRAGHLDAAKGTAHAYMVFATVESAHAALAHNMQEVEGLHVRVDRASERRASKKDDAGVFYHPGRTLFVGNLPFDANDEEVIRLFNSLQDRLALEKPPVTAVRVVREPRTGKGRGIAYVELAAKNAVSGALRLLQGNPLRGRELRLERVTTAGAPSTGTAGKPGFAKAAVERPKGAAVDAWQGVRTKGQFKRARPGFAVAKPAQSANGISPRRQARAEISKQKRSGKRPSIAARKATSKGHLVRPDKKKLTRKKEAKQQRKA</sequence>
<dbReference type="InterPro" id="IPR024604">
    <property type="entry name" value="GSG2_C"/>
</dbReference>
<dbReference type="GO" id="GO:0000278">
    <property type="term" value="P:mitotic cell cycle"/>
    <property type="evidence" value="ECO:0007669"/>
    <property type="project" value="TreeGrafter"/>
</dbReference>
<organism evidence="12 13">
    <name type="scientific">Apatococcus fuscideae</name>
    <dbReference type="NCBI Taxonomy" id="2026836"/>
    <lineage>
        <taxon>Eukaryota</taxon>
        <taxon>Viridiplantae</taxon>
        <taxon>Chlorophyta</taxon>
        <taxon>core chlorophytes</taxon>
        <taxon>Trebouxiophyceae</taxon>
        <taxon>Chlorellales</taxon>
        <taxon>Chlorellaceae</taxon>
        <taxon>Apatococcus</taxon>
    </lineage>
</organism>
<evidence type="ECO:0000256" key="10">
    <source>
        <dbReference type="SAM" id="MobiDB-lite"/>
    </source>
</evidence>
<dbReference type="PANTHER" id="PTHR24419:SF18">
    <property type="entry name" value="SERINE_THREONINE-PROTEIN KINASE HASPIN"/>
    <property type="match status" value="1"/>
</dbReference>
<dbReference type="SUPFAM" id="SSF56112">
    <property type="entry name" value="Protein kinase-like (PK-like)"/>
    <property type="match status" value="1"/>
</dbReference>
<evidence type="ECO:0000313" key="12">
    <source>
        <dbReference type="EMBL" id="KAK9846839.1"/>
    </source>
</evidence>
<comment type="caution">
    <text evidence="12">The sequence shown here is derived from an EMBL/GenBank/DDBJ whole genome shotgun (WGS) entry which is preliminary data.</text>
</comment>
<dbReference type="GO" id="GO:0035556">
    <property type="term" value="P:intracellular signal transduction"/>
    <property type="evidence" value="ECO:0007669"/>
    <property type="project" value="TreeGrafter"/>
</dbReference>
<dbReference type="InterPro" id="IPR012677">
    <property type="entry name" value="Nucleotide-bd_a/b_plait_sf"/>
</dbReference>
<feature type="domain" description="RRM" evidence="11">
    <location>
        <begin position="560"/>
        <end position="655"/>
    </location>
</feature>
<evidence type="ECO:0000259" key="11">
    <source>
        <dbReference type="PROSITE" id="PS50102"/>
    </source>
</evidence>
<dbReference type="InterPro" id="IPR035979">
    <property type="entry name" value="RBD_domain_sf"/>
</dbReference>
<protein>
    <recommendedName>
        <fullName evidence="1">non-specific serine/threonine protein kinase</fullName>
        <ecNumber evidence="1">2.7.11.1</ecNumber>
    </recommendedName>
</protein>
<evidence type="ECO:0000256" key="7">
    <source>
        <dbReference type="ARBA" id="ARBA00047899"/>
    </source>
</evidence>
<dbReference type="SMART" id="SM01331">
    <property type="entry name" value="DUF3635"/>
    <property type="match status" value="1"/>
</dbReference>
<accession>A0AAW1SKL5</accession>
<dbReference type="Pfam" id="PF00076">
    <property type="entry name" value="RRM_1"/>
    <property type="match status" value="2"/>
</dbReference>
<dbReference type="CDD" id="cd12394">
    <property type="entry name" value="RRM1_RBM34"/>
    <property type="match status" value="1"/>
</dbReference>
<dbReference type="Pfam" id="PF12330">
    <property type="entry name" value="Haspin_kinase"/>
    <property type="match status" value="1"/>
</dbReference>
<keyword evidence="6" id="KW-0067">ATP-binding</keyword>
<keyword evidence="3" id="KW-0808">Transferase</keyword>
<dbReference type="InterPro" id="IPR000504">
    <property type="entry name" value="RRM_dom"/>
</dbReference>
<evidence type="ECO:0000256" key="9">
    <source>
        <dbReference type="PROSITE-ProRule" id="PRU00176"/>
    </source>
</evidence>
<dbReference type="EMBL" id="JALJOV010001520">
    <property type="protein sequence ID" value="KAK9846839.1"/>
    <property type="molecule type" value="Genomic_DNA"/>
</dbReference>
<dbReference type="Proteomes" id="UP001485043">
    <property type="component" value="Unassembled WGS sequence"/>
</dbReference>
<dbReference type="GO" id="GO:0003723">
    <property type="term" value="F:RNA binding"/>
    <property type="evidence" value="ECO:0007669"/>
    <property type="project" value="UniProtKB-UniRule"/>
</dbReference>
<evidence type="ECO:0000256" key="4">
    <source>
        <dbReference type="ARBA" id="ARBA00022741"/>
    </source>
</evidence>
<dbReference type="SMART" id="SM00360">
    <property type="entry name" value="RRM"/>
    <property type="match status" value="2"/>
</dbReference>
<gene>
    <name evidence="12" type="ORF">WJX84_005314</name>
</gene>
<dbReference type="GO" id="GO:0005634">
    <property type="term" value="C:nucleus"/>
    <property type="evidence" value="ECO:0007669"/>
    <property type="project" value="TreeGrafter"/>
</dbReference>
<dbReference type="EC" id="2.7.11.1" evidence="1"/>
<feature type="compositionally biased region" description="Basic residues" evidence="10">
    <location>
        <begin position="843"/>
        <end position="869"/>
    </location>
</feature>
<dbReference type="GO" id="GO:0005524">
    <property type="term" value="F:ATP binding"/>
    <property type="evidence" value="ECO:0007669"/>
    <property type="project" value="UniProtKB-KW"/>
</dbReference>